<dbReference type="PANTHER" id="PTHR13360">
    <property type="entry name" value="ACTIVATING SIGNAL COINTEGRATOR 1 COMPLEX SUBUNIT 1"/>
    <property type="match status" value="1"/>
</dbReference>
<dbReference type="SMART" id="SM00320">
    <property type="entry name" value="WD40"/>
    <property type="match status" value="7"/>
</dbReference>
<dbReference type="SUPFAM" id="SSF50978">
    <property type="entry name" value="WD40 repeat-like"/>
    <property type="match status" value="1"/>
</dbReference>
<dbReference type="GO" id="GO:0003723">
    <property type="term" value="F:RNA binding"/>
    <property type="evidence" value="ECO:0007669"/>
    <property type="project" value="UniProtKB-UniRule"/>
</dbReference>
<keyword evidence="6" id="KW-1185">Reference proteome</keyword>
<dbReference type="InterPro" id="IPR019510">
    <property type="entry name" value="AKAP7-like_phosphoesterase"/>
</dbReference>
<feature type="repeat" description="WD" evidence="2">
    <location>
        <begin position="194"/>
        <end position="235"/>
    </location>
</feature>
<dbReference type="STRING" id="29760.F6HYD3"/>
<name>F6HYD3_VITVI</name>
<dbReference type="InterPro" id="IPR036612">
    <property type="entry name" value="KH_dom_type_1_sf"/>
</dbReference>
<dbReference type="FunCoup" id="F6HYD3">
    <property type="interactions" value="2500"/>
</dbReference>
<dbReference type="Gene3D" id="3.30.1370.10">
    <property type="entry name" value="K Homology domain, type 1"/>
    <property type="match status" value="1"/>
</dbReference>
<evidence type="ECO:0000313" key="5">
    <source>
        <dbReference type="EMBL" id="CCB59456.1"/>
    </source>
</evidence>
<accession>F6HYD3</accession>
<organism evidence="5 6">
    <name type="scientific">Vitis vinifera</name>
    <name type="common">Grape</name>
    <dbReference type="NCBI Taxonomy" id="29760"/>
    <lineage>
        <taxon>Eukaryota</taxon>
        <taxon>Viridiplantae</taxon>
        <taxon>Streptophyta</taxon>
        <taxon>Embryophyta</taxon>
        <taxon>Tracheophyta</taxon>
        <taxon>Spermatophyta</taxon>
        <taxon>Magnoliopsida</taxon>
        <taxon>eudicotyledons</taxon>
        <taxon>Gunneridae</taxon>
        <taxon>Pentapetalae</taxon>
        <taxon>rosids</taxon>
        <taxon>Vitales</taxon>
        <taxon>Vitaceae</taxon>
        <taxon>Viteae</taxon>
        <taxon>Vitis</taxon>
    </lineage>
</organism>
<dbReference type="EMBL" id="FN596494">
    <property type="protein sequence ID" value="CCB59456.1"/>
    <property type="molecule type" value="Genomic_DNA"/>
</dbReference>
<dbReference type="PROSITE" id="PS50294">
    <property type="entry name" value="WD_REPEATS_REGION"/>
    <property type="match status" value="3"/>
</dbReference>
<dbReference type="Pfam" id="PF00400">
    <property type="entry name" value="WD40"/>
    <property type="match status" value="4"/>
</dbReference>
<dbReference type="Pfam" id="PF00013">
    <property type="entry name" value="KH_1"/>
    <property type="match status" value="1"/>
</dbReference>
<dbReference type="HOGENOM" id="CLU_310237_0_0_1"/>
<feature type="repeat" description="WD" evidence="2">
    <location>
        <begin position="329"/>
        <end position="358"/>
    </location>
</feature>
<dbReference type="Pfam" id="PF10469">
    <property type="entry name" value="AKAP7_NLS"/>
    <property type="match status" value="1"/>
</dbReference>
<feature type="compositionally biased region" description="Acidic residues" evidence="3">
    <location>
        <begin position="704"/>
        <end position="718"/>
    </location>
</feature>
<dbReference type="InterPro" id="IPR036322">
    <property type="entry name" value="WD40_repeat_dom_sf"/>
</dbReference>
<dbReference type="InterPro" id="IPR009097">
    <property type="entry name" value="Cyclic_Pdiesterase"/>
</dbReference>
<dbReference type="InterPro" id="IPR015943">
    <property type="entry name" value="WD40/YVTN_repeat-like_dom_sf"/>
</dbReference>
<dbReference type="AlphaFoldDB" id="F6HYD3"/>
<dbReference type="CDD" id="cd00200">
    <property type="entry name" value="WD40"/>
    <property type="match status" value="1"/>
</dbReference>
<dbReference type="PANTHER" id="PTHR13360:SF1">
    <property type="entry name" value="ACTIVATING SIGNAL COINTEGRATOR 1 COMPLEX SUBUNIT 1"/>
    <property type="match status" value="1"/>
</dbReference>
<sequence length="949" mass="105483">MGSSIDSPNSPQCPSFAIRDETHNRFLRSISTKEPSFSELPHTPSRLSSGSLSSPCHHTASLPSSPRHSFAPTKLKLDHDHLPTSHRCVSSVLKKDGQILSIAASNGLVYTGSETNLVRVWKLPEFTECGQLKTKACMVVALEVSNDRVYAAYADAKIRVWRRTWDGAPKHVRLATIPRTGIYVRGYISGKDKMMKHMGAITSLAINISDDILYSASLDKTVKVWRISDHKCIETIQAHTDPVNAIVVADDGVLYTASDDATVRVWRRNFCSGDRPHSLTVTLPAKNSPVKTLSLTGDGAVLYGGCTDGYIHYWHKGWFSGQLQYGGALQGHTHAVMCLASVSNYVISGSADSTCRVWTREQDGQHKCLAVLQGHRGPVRCVSVLPARARDDGEDGCSICTGSLDGILKVWHVSPKGNAGRHWTQKPEGEAAETRMIACRSLFRVDRVGKFSSAVDYFLQGHCHYHGLRYNRKMSGAKGMQGAIDQNKKRRTVNRVWRPVCTQASSYEECFEKDVKVECESQHEVLVDKLEEGSQSQEVHYNTSSCVSNVQCVNEDAEAVNEIADSVTSSRALQDKDENKAIEEEPILSDLKHSISVEVGASLMRFIKGKGGSTQKNIEEEMGVTIIFPSSKKEDSIVIEGDSIEGINRASEKIQVIIDEVVKSPNLDYSHFISLPLAIYPELVDKLVSFQNSILGNPCKDENLDSESNEETSDDEDQQLDRQLDVAVELKVEDDSKHVKVDITNISLRSYPPKTSKPSAPSELGIEKSIFIKPKTFHLTVLMLKLWNKERVDAAAKVLQNISSKVMEALDDRPVSIRLKGLDCMRGSLSKARVLYAPVVEIGSEDRLLLACQVIIDAYVEAGLVLDKDRGQKLKLHATVMNARHRKRKKKTRKSDSFDARGIFKQYGSEEWGDYIIREAHLSQRFVFDENGYYHCCASIPFPENMQVD</sequence>
<feature type="compositionally biased region" description="Low complexity" evidence="3">
    <location>
        <begin position="45"/>
        <end position="54"/>
    </location>
</feature>
<dbReference type="InterPro" id="IPR004088">
    <property type="entry name" value="KH_dom_type_1"/>
</dbReference>
<dbReference type="SUPFAM" id="SSF54791">
    <property type="entry name" value="Eukaryotic type KH-domain (KH-domain type I)"/>
    <property type="match status" value="1"/>
</dbReference>
<dbReference type="InterPro" id="IPR001680">
    <property type="entry name" value="WD40_rpt"/>
</dbReference>
<dbReference type="PaxDb" id="29760-VIT_09s0002g04060.t01"/>
<dbReference type="Proteomes" id="UP000009183">
    <property type="component" value="Chromosome 9"/>
</dbReference>
<proteinExistence type="predicted"/>
<dbReference type="Gene3D" id="2.130.10.10">
    <property type="entry name" value="YVTN repeat-like/Quinoprotein amine dehydrogenase"/>
    <property type="match status" value="3"/>
</dbReference>
<dbReference type="InterPro" id="IPR004087">
    <property type="entry name" value="KH_dom"/>
</dbReference>
<dbReference type="InterPro" id="IPR009210">
    <property type="entry name" value="ASCC1"/>
</dbReference>
<dbReference type="SMART" id="SM00322">
    <property type="entry name" value="KH"/>
    <property type="match status" value="1"/>
</dbReference>
<evidence type="ECO:0000256" key="1">
    <source>
        <dbReference type="PROSITE-ProRule" id="PRU00117"/>
    </source>
</evidence>
<dbReference type="PROSITE" id="PS50082">
    <property type="entry name" value="WD_REPEATS_2"/>
    <property type="match status" value="3"/>
</dbReference>
<evidence type="ECO:0000259" key="4">
    <source>
        <dbReference type="SMART" id="SM00322"/>
    </source>
</evidence>
<dbReference type="eggNOG" id="KOG4155">
    <property type="taxonomic scope" value="Eukaryota"/>
</dbReference>
<gene>
    <name evidence="5" type="ordered locus">VIT_09s0002g04060</name>
</gene>
<feature type="region of interest" description="Disordered" evidence="3">
    <location>
        <begin position="699"/>
        <end position="719"/>
    </location>
</feature>
<feature type="region of interest" description="Disordered" evidence="3">
    <location>
        <begin position="32"/>
        <end position="70"/>
    </location>
</feature>
<feature type="domain" description="K Homology" evidence="4">
    <location>
        <begin position="591"/>
        <end position="659"/>
    </location>
</feature>
<keyword evidence="1" id="KW-0694">RNA-binding</keyword>
<dbReference type="Gene3D" id="3.90.1140.10">
    <property type="entry name" value="Cyclic phosphodiesterase"/>
    <property type="match status" value="1"/>
</dbReference>
<evidence type="ECO:0000313" key="6">
    <source>
        <dbReference type="Proteomes" id="UP000009183"/>
    </source>
</evidence>
<dbReference type="GO" id="GO:0006307">
    <property type="term" value="P:DNA alkylation repair"/>
    <property type="evidence" value="ECO:0007669"/>
    <property type="project" value="InterPro"/>
</dbReference>
<feature type="repeat" description="WD" evidence="2">
    <location>
        <begin position="236"/>
        <end position="266"/>
    </location>
</feature>
<dbReference type="PROSITE" id="PS50084">
    <property type="entry name" value="KH_TYPE_1"/>
    <property type="match status" value="1"/>
</dbReference>
<evidence type="ECO:0000256" key="3">
    <source>
        <dbReference type="SAM" id="MobiDB-lite"/>
    </source>
</evidence>
<dbReference type="InParanoid" id="F6HYD3"/>
<dbReference type="ExpressionAtlas" id="F6HYD3">
    <property type="expression patterns" value="baseline and differential"/>
</dbReference>
<protein>
    <recommendedName>
        <fullName evidence="4">K Homology domain-containing protein</fullName>
    </recommendedName>
</protein>
<dbReference type="SUPFAM" id="SSF55144">
    <property type="entry name" value="LigT-like"/>
    <property type="match status" value="1"/>
</dbReference>
<dbReference type="eggNOG" id="KOG2814">
    <property type="taxonomic scope" value="Eukaryota"/>
</dbReference>
<evidence type="ECO:0000256" key="2">
    <source>
        <dbReference type="PROSITE-ProRule" id="PRU00221"/>
    </source>
</evidence>
<dbReference type="OrthoDB" id="277832at2759"/>
<keyword evidence="2" id="KW-0853">WD repeat</keyword>
<reference evidence="6" key="1">
    <citation type="journal article" date="2007" name="Nature">
        <title>The grapevine genome sequence suggests ancestral hexaploidization in major angiosperm phyla.</title>
        <authorList>
            <consortium name="The French-Italian Public Consortium for Grapevine Genome Characterization."/>
            <person name="Jaillon O."/>
            <person name="Aury J.-M."/>
            <person name="Noel B."/>
            <person name="Policriti A."/>
            <person name="Clepet C."/>
            <person name="Casagrande A."/>
            <person name="Choisne N."/>
            <person name="Aubourg S."/>
            <person name="Vitulo N."/>
            <person name="Jubin C."/>
            <person name="Vezzi A."/>
            <person name="Legeai F."/>
            <person name="Hugueney P."/>
            <person name="Dasilva C."/>
            <person name="Horner D."/>
            <person name="Mica E."/>
            <person name="Jublot D."/>
            <person name="Poulain J."/>
            <person name="Bruyere C."/>
            <person name="Billault A."/>
            <person name="Segurens B."/>
            <person name="Gouyvenoux M."/>
            <person name="Ugarte E."/>
            <person name="Cattonaro F."/>
            <person name="Anthouard V."/>
            <person name="Vico V."/>
            <person name="Del Fabbro C."/>
            <person name="Alaux M."/>
            <person name="Di Gaspero G."/>
            <person name="Dumas V."/>
            <person name="Felice N."/>
            <person name="Paillard S."/>
            <person name="Juman I."/>
            <person name="Moroldo M."/>
            <person name="Scalabrin S."/>
            <person name="Canaguier A."/>
            <person name="Le Clainche I."/>
            <person name="Malacrida G."/>
            <person name="Durand E."/>
            <person name="Pesole G."/>
            <person name="Laucou V."/>
            <person name="Chatelet P."/>
            <person name="Merdinoglu D."/>
            <person name="Delledonne M."/>
            <person name="Pezzotti M."/>
            <person name="Lecharny A."/>
            <person name="Scarpelli C."/>
            <person name="Artiguenave F."/>
            <person name="Pe M.E."/>
            <person name="Valle G."/>
            <person name="Morgante M."/>
            <person name="Caboche M."/>
            <person name="Adam-Blondon A.-F."/>
            <person name="Weissenbach J."/>
            <person name="Quetier F."/>
            <person name="Wincker P."/>
        </authorList>
    </citation>
    <scope>NUCLEOTIDE SEQUENCE [LARGE SCALE GENOMIC DNA]</scope>
    <source>
        <strain evidence="6">cv. Pinot noir / PN40024</strain>
    </source>
</reference>